<evidence type="ECO:0000313" key="9">
    <source>
        <dbReference type="Proteomes" id="UP000653305"/>
    </source>
</evidence>
<dbReference type="PIRSF" id="PIRSF036836">
    <property type="entry name" value="RNase_bind_SBP1"/>
    <property type="match status" value="1"/>
</dbReference>
<evidence type="ECO:0000256" key="5">
    <source>
        <dbReference type="SAM" id="Coils"/>
    </source>
</evidence>
<comment type="caution">
    <text evidence="8">The sequence shown here is derived from an EMBL/GenBank/DDBJ whole genome shotgun (WGS) entry which is preliminary data.</text>
</comment>
<protein>
    <submittedName>
        <fullName evidence="8">Boi-related E3 ubiquitin-protein ligase 1</fullName>
    </submittedName>
</protein>
<name>A0A830BPF0_9LAMI</name>
<dbReference type="Gene3D" id="3.30.40.10">
    <property type="entry name" value="Zinc/RING finger domain, C3HC4 (zinc finger)"/>
    <property type="match status" value="1"/>
</dbReference>
<dbReference type="AlphaFoldDB" id="A0A830BPF0"/>
<keyword evidence="5" id="KW-0175">Coiled coil</keyword>
<dbReference type="InterPro" id="IPR001841">
    <property type="entry name" value="Znf_RING"/>
</dbReference>
<evidence type="ECO:0000256" key="3">
    <source>
        <dbReference type="ARBA" id="ARBA00022833"/>
    </source>
</evidence>
<dbReference type="FunFam" id="3.30.40.10:FF:000239">
    <property type="entry name" value="probable BOI-related E3 ubiquitin-protein ligase 2"/>
    <property type="match status" value="1"/>
</dbReference>
<keyword evidence="9" id="KW-1185">Reference proteome</keyword>
<organism evidence="8 9">
    <name type="scientific">Phtheirospermum japonicum</name>
    <dbReference type="NCBI Taxonomy" id="374723"/>
    <lineage>
        <taxon>Eukaryota</taxon>
        <taxon>Viridiplantae</taxon>
        <taxon>Streptophyta</taxon>
        <taxon>Embryophyta</taxon>
        <taxon>Tracheophyta</taxon>
        <taxon>Spermatophyta</taxon>
        <taxon>Magnoliopsida</taxon>
        <taxon>eudicotyledons</taxon>
        <taxon>Gunneridae</taxon>
        <taxon>Pentapetalae</taxon>
        <taxon>asterids</taxon>
        <taxon>lamiids</taxon>
        <taxon>Lamiales</taxon>
        <taxon>Orobanchaceae</taxon>
        <taxon>Orobanchaceae incertae sedis</taxon>
        <taxon>Phtheirospermum</taxon>
    </lineage>
</organism>
<gene>
    <name evidence="8" type="ORF">PHJA_001084600</name>
</gene>
<dbReference type="OrthoDB" id="1711136at2759"/>
<dbReference type="PANTHER" id="PTHR42647">
    <property type="entry name" value="SBP (S-RIBONUCLEASE BINDING PROTEIN) FAMILY PROTEIN"/>
    <property type="match status" value="1"/>
</dbReference>
<dbReference type="GO" id="GO:0008270">
    <property type="term" value="F:zinc ion binding"/>
    <property type="evidence" value="ECO:0007669"/>
    <property type="project" value="UniProtKB-KW"/>
</dbReference>
<evidence type="ECO:0000256" key="6">
    <source>
        <dbReference type="SAM" id="MobiDB-lite"/>
    </source>
</evidence>
<evidence type="ECO:0000256" key="1">
    <source>
        <dbReference type="ARBA" id="ARBA00022723"/>
    </source>
</evidence>
<feature type="coiled-coil region" evidence="5">
    <location>
        <begin position="33"/>
        <end position="74"/>
    </location>
</feature>
<dbReference type="Proteomes" id="UP000653305">
    <property type="component" value="Unassembled WGS sequence"/>
</dbReference>
<dbReference type="GO" id="GO:0004842">
    <property type="term" value="F:ubiquitin-protein transferase activity"/>
    <property type="evidence" value="ECO:0007669"/>
    <property type="project" value="TreeGrafter"/>
</dbReference>
<evidence type="ECO:0000313" key="8">
    <source>
        <dbReference type="EMBL" id="GFP89410.1"/>
    </source>
</evidence>
<dbReference type="EMBL" id="BMAC01000189">
    <property type="protein sequence ID" value="GFP89410.1"/>
    <property type="molecule type" value="Genomic_DNA"/>
</dbReference>
<dbReference type="PANTHER" id="PTHR42647:SF5">
    <property type="entry name" value="SBP (S-RIBONUCLEASE BINDING PROTEIN) FAMILY PROTEIN"/>
    <property type="match status" value="1"/>
</dbReference>
<feature type="region of interest" description="Disordered" evidence="6">
    <location>
        <begin position="82"/>
        <end position="109"/>
    </location>
</feature>
<dbReference type="SUPFAM" id="SSF57850">
    <property type="entry name" value="RING/U-box"/>
    <property type="match status" value="1"/>
</dbReference>
<evidence type="ECO:0000256" key="4">
    <source>
        <dbReference type="PROSITE-ProRule" id="PRU00175"/>
    </source>
</evidence>
<feature type="domain" description="RING-type" evidence="7">
    <location>
        <begin position="118"/>
        <end position="153"/>
    </location>
</feature>
<sequence>MQTDILRQALDGMLERQHKTIHRVAEESANKKLKQKENELLMKSAHIKDLEVKAEHYKREADRLSRRVSYLETKTRSLKARLENANMARRYGEPAHEEGDSSTEDPTDRDAGPVKLDCKVCDRQLATMLVWPCRHVCVCKQCEADTKYCPVCRVMKLTSVEVFLSLKQD</sequence>
<evidence type="ECO:0000259" key="7">
    <source>
        <dbReference type="PROSITE" id="PS50089"/>
    </source>
</evidence>
<dbReference type="SUPFAM" id="SSF57997">
    <property type="entry name" value="Tropomyosin"/>
    <property type="match status" value="1"/>
</dbReference>
<reference evidence="8" key="1">
    <citation type="submission" date="2020-07" db="EMBL/GenBank/DDBJ databases">
        <title>Ethylene signaling mediates host invasion by parasitic plants.</title>
        <authorList>
            <person name="Yoshida S."/>
        </authorList>
    </citation>
    <scope>NUCLEOTIDE SEQUENCE</scope>
    <source>
        <strain evidence="8">Okayama</strain>
    </source>
</reference>
<keyword evidence="1" id="KW-0479">Metal-binding</keyword>
<evidence type="ECO:0000256" key="2">
    <source>
        <dbReference type="ARBA" id="ARBA00022771"/>
    </source>
</evidence>
<keyword evidence="2 4" id="KW-0863">Zinc-finger</keyword>
<feature type="compositionally biased region" description="Basic and acidic residues" evidence="6">
    <location>
        <begin position="90"/>
        <end position="99"/>
    </location>
</feature>
<dbReference type="PROSITE" id="PS50089">
    <property type="entry name" value="ZF_RING_2"/>
    <property type="match status" value="1"/>
</dbReference>
<keyword evidence="3" id="KW-0862">Zinc</keyword>
<dbReference type="Pfam" id="PF13920">
    <property type="entry name" value="zf-C3HC4_3"/>
    <property type="match status" value="1"/>
</dbReference>
<accession>A0A830BPF0</accession>
<dbReference type="InterPro" id="IPR013083">
    <property type="entry name" value="Znf_RING/FYVE/PHD"/>
</dbReference>
<proteinExistence type="predicted"/>